<name>A0A9W6S696_9ACTN</name>
<accession>A0A9W6S696</accession>
<dbReference type="Proteomes" id="UP001165074">
    <property type="component" value="Unassembled WGS sequence"/>
</dbReference>
<comment type="caution">
    <text evidence="2">The sequence shown here is derived from an EMBL/GenBank/DDBJ whole genome shotgun (WGS) entry which is preliminary data.</text>
</comment>
<dbReference type="EMBL" id="BSTK01000009">
    <property type="protein sequence ID" value="GLY88159.1"/>
    <property type="molecule type" value="Genomic_DNA"/>
</dbReference>
<evidence type="ECO:0000313" key="3">
    <source>
        <dbReference type="Proteomes" id="UP001165074"/>
    </source>
</evidence>
<dbReference type="RefSeq" id="WP_285577783.1">
    <property type="nucleotide sequence ID" value="NZ_BSTK01000009.1"/>
</dbReference>
<reference evidence="2" key="1">
    <citation type="submission" date="2023-03" db="EMBL/GenBank/DDBJ databases">
        <title>Actinoallomurus iriomotensis NBRC 103684.</title>
        <authorList>
            <person name="Ichikawa N."/>
            <person name="Sato H."/>
            <person name="Tonouchi N."/>
        </authorList>
    </citation>
    <scope>NUCLEOTIDE SEQUENCE</scope>
    <source>
        <strain evidence="2">NBRC 103684</strain>
    </source>
</reference>
<feature type="region of interest" description="Disordered" evidence="1">
    <location>
        <begin position="1"/>
        <end position="35"/>
    </location>
</feature>
<keyword evidence="3" id="KW-1185">Reference proteome</keyword>
<proteinExistence type="predicted"/>
<evidence type="ECO:0000313" key="2">
    <source>
        <dbReference type="EMBL" id="GLY88159.1"/>
    </source>
</evidence>
<evidence type="ECO:0000256" key="1">
    <source>
        <dbReference type="SAM" id="MobiDB-lite"/>
    </source>
</evidence>
<protein>
    <submittedName>
        <fullName evidence="2">Uncharacterized protein</fullName>
    </submittedName>
</protein>
<organism evidence="2 3">
    <name type="scientific">Actinoallomurus iriomotensis</name>
    <dbReference type="NCBI Taxonomy" id="478107"/>
    <lineage>
        <taxon>Bacteria</taxon>
        <taxon>Bacillati</taxon>
        <taxon>Actinomycetota</taxon>
        <taxon>Actinomycetes</taxon>
        <taxon>Streptosporangiales</taxon>
        <taxon>Thermomonosporaceae</taxon>
        <taxon>Actinoallomurus</taxon>
    </lineage>
</organism>
<gene>
    <name evidence="2" type="ORF">Airi02_060880</name>
</gene>
<sequence length="224" mass="24378">MEEREKLTQDPRARPDEWPFPPPVFPASGNGRRSPGEAWVFARTAGAGGLGHTGWAFKMPGDDTYMFGATESVPVDRRQNGSRGRAVIRRGRENGTWVLTGTRDQMLRTFRNPAADPEVAATTPWAKPYDKYRCQSTTVAIAAAATIAVAASRNAGYLLVFNNCLGNTIKILRAYGAIRLPAATYLRALPNNWFNGLTDPWGPIQDLGRTDGRPAALPNPAAPI</sequence>
<feature type="compositionally biased region" description="Basic and acidic residues" evidence="1">
    <location>
        <begin position="1"/>
        <end position="17"/>
    </location>
</feature>
<dbReference type="AlphaFoldDB" id="A0A9W6S696"/>